<sequence length="114" mass="13188">MSSGDEKHRMSRSIFKIELVILGIIIGLILWWQGYLFCSDAAIKRMIAIYKLRILYAQGGIWEIIKIVWWAAGLIATILLYLSYIANEVTESLISRKERKVSSEHKGSEHFMKK</sequence>
<comment type="caution">
    <text evidence="2">The sequence shown here is derived from an EMBL/GenBank/DDBJ whole genome shotgun (WGS) entry which is preliminary data.</text>
</comment>
<keyword evidence="3" id="KW-1185">Reference proteome</keyword>
<keyword evidence="1" id="KW-0472">Membrane</keyword>
<keyword evidence="1" id="KW-1133">Transmembrane helix</keyword>
<name>A0ABR7N5X3_9FIRM</name>
<dbReference type="RefSeq" id="WP_249306736.1">
    <property type="nucleotide sequence ID" value="NZ_JACRSZ010000001.1"/>
</dbReference>
<gene>
    <name evidence="2" type="ORF">H8716_01645</name>
</gene>
<feature type="transmembrane region" description="Helical" evidence="1">
    <location>
        <begin position="64"/>
        <end position="86"/>
    </location>
</feature>
<keyword evidence="1" id="KW-0812">Transmembrane</keyword>
<accession>A0ABR7N5X3</accession>
<protein>
    <submittedName>
        <fullName evidence="2">Uncharacterized protein</fullName>
    </submittedName>
</protein>
<reference evidence="2 3" key="1">
    <citation type="submission" date="2020-08" db="EMBL/GenBank/DDBJ databases">
        <title>Genome public.</title>
        <authorList>
            <person name="Liu C."/>
            <person name="Sun Q."/>
        </authorList>
    </citation>
    <scope>NUCLEOTIDE SEQUENCE [LARGE SCALE GENOMIC DNA]</scope>
    <source>
        <strain evidence="2 3">NSJ-46</strain>
    </source>
</reference>
<dbReference type="EMBL" id="JACRSZ010000001">
    <property type="protein sequence ID" value="MBC8571796.1"/>
    <property type="molecule type" value="Genomic_DNA"/>
</dbReference>
<organism evidence="2 3">
    <name type="scientific">Jingyaoa shaoxingensis</name>
    <dbReference type="NCBI Taxonomy" id="2763671"/>
    <lineage>
        <taxon>Bacteria</taxon>
        <taxon>Bacillati</taxon>
        <taxon>Bacillota</taxon>
        <taxon>Clostridia</taxon>
        <taxon>Lachnospirales</taxon>
        <taxon>Lachnospiraceae</taxon>
        <taxon>Jingyaoa</taxon>
    </lineage>
</organism>
<evidence type="ECO:0000313" key="2">
    <source>
        <dbReference type="EMBL" id="MBC8571796.1"/>
    </source>
</evidence>
<proteinExistence type="predicted"/>
<dbReference type="Proteomes" id="UP000657421">
    <property type="component" value="Unassembled WGS sequence"/>
</dbReference>
<evidence type="ECO:0000256" key="1">
    <source>
        <dbReference type="SAM" id="Phobius"/>
    </source>
</evidence>
<feature type="transmembrane region" description="Helical" evidence="1">
    <location>
        <begin position="20"/>
        <end position="43"/>
    </location>
</feature>
<evidence type="ECO:0000313" key="3">
    <source>
        <dbReference type="Proteomes" id="UP000657421"/>
    </source>
</evidence>